<evidence type="ECO:0000313" key="5">
    <source>
        <dbReference type="Proteomes" id="UP000182350"/>
    </source>
</evidence>
<feature type="coiled-coil region" evidence="1">
    <location>
        <begin position="380"/>
        <end position="407"/>
    </location>
</feature>
<feature type="compositionally biased region" description="Low complexity" evidence="2">
    <location>
        <begin position="268"/>
        <end position="282"/>
    </location>
</feature>
<keyword evidence="1" id="KW-0175">Coiled coil</keyword>
<evidence type="ECO:0000256" key="2">
    <source>
        <dbReference type="SAM" id="MobiDB-lite"/>
    </source>
</evidence>
<evidence type="ECO:0000259" key="3">
    <source>
        <dbReference type="Pfam" id="PF02120"/>
    </source>
</evidence>
<dbReference type="RefSeq" id="WP_072325132.1">
    <property type="nucleotide sequence ID" value="NZ_FPJW01000002.1"/>
</dbReference>
<reference evidence="4 5" key="1">
    <citation type="submission" date="2016-11" db="EMBL/GenBank/DDBJ databases">
        <authorList>
            <person name="Jaros S."/>
            <person name="Januszkiewicz K."/>
            <person name="Wedrychowicz H."/>
        </authorList>
    </citation>
    <scope>NUCLEOTIDE SEQUENCE [LARGE SCALE GENOMIC DNA]</scope>
    <source>
        <strain evidence="4 5">DSM 21637</strain>
    </source>
</reference>
<name>A0A1K1VC66_9GAMM</name>
<proteinExistence type="predicted"/>
<dbReference type="AlphaFoldDB" id="A0A1K1VC66"/>
<dbReference type="EMBL" id="FPJW01000002">
    <property type="protein sequence ID" value="SFX22704.1"/>
    <property type="molecule type" value="Genomic_DNA"/>
</dbReference>
<dbReference type="Pfam" id="PF02120">
    <property type="entry name" value="Flg_hook"/>
    <property type="match status" value="1"/>
</dbReference>
<gene>
    <name evidence="4" type="ORF">SAMN02745752_00892</name>
</gene>
<dbReference type="STRING" id="1122209.SAMN02745752_00892"/>
<dbReference type="OrthoDB" id="6113047at2"/>
<dbReference type="Proteomes" id="UP000182350">
    <property type="component" value="Unassembled WGS sequence"/>
</dbReference>
<feature type="region of interest" description="Disordered" evidence="2">
    <location>
        <begin position="260"/>
        <end position="282"/>
    </location>
</feature>
<dbReference type="InterPro" id="IPR021136">
    <property type="entry name" value="Flagellar_hook_control-like_C"/>
</dbReference>
<keyword evidence="5" id="KW-1185">Reference proteome</keyword>
<protein>
    <submittedName>
        <fullName evidence="4">Hook-length control protein FliK</fullName>
    </submittedName>
</protein>
<dbReference type="InterPro" id="IPR038610">
    <property type="entry name" value="FliK-like_C_sf"/>
</dbReference>
<feature type="domain" description="Flagellar hook-length control protein-like C-terminal" evidence="3">
    <location>
        <begin position="450"/>
        <end position="529"/>
    </location>
</feature>
<sequence>MQGLPQTPAARNDASVTNPSQANRTLQIMEGRLSLTPGQTATAQVISSEPLRQGQGYRIEVQLSNGDQLSLRSDRPLTAGQALQLQMRPDGQVDVRLLLPAALQQLANQALQQSPSQQLQLPAGQSLQLSASQVLRGEVLSSQASPQGEGYRVQVQLSTGQTLFLQADRPLPAGQQLALTSGPQSEPLARLLTAETARLVDLAQITAPQPGSTHSRSAAPASLQTLLEAASAQLRQALPRQAPLQQPLQQLAQLVRQLPTAPANTPGTSANNPSTPAAATATPGTIPSIGPQPAALLPTLREHLTALLQMIPRGEQPPTANQLQQFIPHSGLLLEANLARGIQTNPAGGDLKLQLQLASALIRQQAYLGNSLPPRQQQLLQQINQQLQAAESRLQVLQQTSLQATQATHERGQPGQLLQLDLPYSVRGDWYQAQLEIRRWIEEKDAEAAREEQARKTRSWEVRLSFDLKHWGKLHTILRLQGSELKADIWVESSSTHAAISKETEVLAARLRRIGAEVERVDCHIGQPPGITASASHQPIIDTRI</sequence>
<dbReference type="Gene3D" id="3.30.750.140">
    <property type="match status" value="1"/>
</dbReference>
<organism evidence="4 5">
    <name type="scientific">Marinospirillum alkaliphilum DSM 21637</name>
    <dbReference type="NCBI Taxonomy" id="1122209"/>
    <lineage>
        <taxon>Bacteria</taxon>
        <taxon>Pseudomonadati</taxon>
        <taxon>Pseudomonadota</taxon>
        <taxon>Gammaproteobacteria</taxon>
        <taxon>Oceanospirillales</taxon>
        <taxon>Oceanospirillaceae</taxon>
        <taxon>Marinospirillum</taxon>
    </lineage>
</organism>
<evidence type="ECO:0000313" key="4">
    <source>
        <dbReference type="EMBL" id="SFX22704.1"/>
    </source>
</evidence>
<evidence type="ECO:0000256" key="1">
    <source>
        <dbReference type="SAM" id="Coils"/>
    </source>
</evidence>
<accession>A0A1K1VC66</accession>